<dbReference type="Gene3D" id="2.60.40.1180">
    <property type="entry name" value="Golgi alpha-mannosidase II"/>
    <property type="match status" value="1"/>
</dbReference>
<evidence type="ECO:0000259" key="8">
    <source>
        <dbReference type="Pfam" id="PF22704"/>
    </source>
</evidence>
<dbReference type="Pfam" id="PF17801">
    <property type="entry name" value="Melibiase_C"/>
    <property type="match status" value="1"/>
</dbReference>
<dbReference type="PRINTS" id="PR00740">
    <property type="entry name" value="GLHYDRLASE27"/>
</dbReference>
<evidence type="ECO:0000256" key="4">
    <source>
        <dbReference type="ARBA" id="ARBA00023157"/>
    </source>
</evidence>
<dbReference type="PANTHER" id="PTHR11452:SF75">
    <property type="entry name" value="ALPHA-GALACTOSIDASE MEL1"/>
    <property type="match status" value="1"/>
</dbReference>
<dbReference type="CDD" id="cd14792">
    <property type="entry name" value="GH27"/>
    <property type="match status" value="1"/>
</dbReference>
<evidence type="ECO:0000259" key="7">
    <source>
        <dbReference type="Pfam" id="PF17801"/>
    </source>
</evidence>
<organism evidence="9">
    <name type="scientific">Telmatobacter sp. DSM 110680</name>
    <dbReference type="NCBI Taxonomy" id="3036704"/>
    <lineage>
        <taxon>Bacteria</taxon>
        <taxon>Pseudomonadati</taxon>
        <taxon>Acidobacteriota</taxon>
        <taxon>Terriglobia</taxon>
        <taxon>Terriglobales</taxon>
        <taxon>Acidobacteriaceae</taxon>
        <taxon>Telmatobacter</taxon>
    </lineage>
</organism>
<keyword evidence="2" id="KW-0732">Signal</keyword>
<dbReference type="InterPro" id="IPR013780">
    <property type="entry name" value="Glyco_hydro_b"/>
</dbReference>
<reference evidence="9" key="1">
    <citation type="submission" date="2023-03" db="EMBL/GenBank/DDBJ databases">
        <title>Edaphobacter sp.</title>
        <authorList>
            <person name="Huber K.J."/>
            <person name="Papendorf J."/>
            <person name="Pilke C."/>
            <person name="Bunk B."/>
            <person name="Sproeer C."/>
            <person name="Pester M."/>
        </authorList>
    </citation>
    <scope>NUCLEOTIDE SEQUENCE</scope>
    <source>
        <strain evidence="9">DSM 110680</strain>
    </source>
</reference>
<keyword evidence="3 6" id="KW-0378">Hydrolase</keyword>
<dbReference type="RefSeq" id="WP_348263280.1">
    <property type="nucleotide sequence ID" value="NZ_CP121196.1"/>
</dbReference>
<proteinExistence type="inferred from homology"/>
<dbReference type="InterPro" id="IPR017853">
    <property type="entry name" value="GH"/>
</dbReference>
<dbReference type="EC" id="3.2.1.22" evidence="6"/>
<evidence type="ECO:0000256" key="5">
    <source>
        <dbReference type="ARBA" id="ARBA00023295"/>
    </source>
</evidence>
<dbReference type="PANTHER" id="PTHR11452">
    <property type="entry name" value="ALPHA-GALACTOSIDASE/ALPHA-N-ACETYLGALACTOSAMINIDASE"/>
    <property type="match status" value="1"/>
</dbReference>
<dbReference type="GO" id="GO:0005975">
    <property type="term" value="P:carbohydrate metabolic process"/>
    <property type="evidence" value="ECO:0007669"/>
    <property type="project" value="InterPro"/>
</dbReference>
<keyword evidence="4 6" id="KW-1015">Disulfide bond</keyword>
<feature type="domain" description="Alpha-galactosidase CBM13" evidence="8">
    <location>
        <begin position="462"/>
        <end position="531"/>
    </location>
</feature>
<evidence type="ECO:0000256" key="2">
    <source>
        <dbReference type="ARBA" id="ARBA00022729"/>
    </source>
</evidence>
<dbReference type="AlphaFoldDB" id="A0AAU7DL79"/>
<dbReference type="InterPro" id="IPR041233">
    <property type="entry name" value="Melibiase_C"/>
</dbReference>
<keyword evidence="5 6" id="KW-0326">Glycosidase</keyword>
<evidence type="ECO:0000256" key="3">
    <source>
        <dbReference type="ARBA" id="ARBA00022801"/>
    </source>
</evidence>
<gene>
    <name evidence="9" type="ORF">P8935_01710</name>
</gene>
<dbReference type="SUPFAM" id="SSF51445">
    <property type="entry name" value="(Trans)glycosidases"/>
    <property type="match status" value="1"/>
</dbReference>
<evidence type="ECO:0000313" key="9">
    <source>
        <dbReference type="EMBL" id="XBH18057.1"/>
    </source>
</evidence>
<dbReference type="GO" id="GO:0004557">
    <property type="term" value="F:alpha-galactosidase activity"/>
    <property type="evidence" value="ECO:0007669"/>
    <property type="project" value="UniProtKB-EC"/>
</dbReference>
<dbReference type="FunFam" id="2.60.40.1180:FF:000008">
    <property type="entry name" value="Alpha-galactosidase"/>
    <property type="match status" value="1"/>
</dbReference>
<dbReference type="SUPFAM" id="SSF51011">
    <property type="entry name" value="Glycosyl hydrolase domain"/>
    <property type="match status" value="1"/>
</dbReference>
<sequence length="547" mass="58819">MRKVPDWKCARVTRVVLVRFAVMILTIPGAMQAASAQRLIAVPPPPMGWSSWNSFSNTVDAKIIMDQANAMVVNGMAKAGYQYVTIDEGWWLGQRDPGGNIVVDAKAWPAIAPGEQAGDMANIVRYIHSKGLRAGIYTDAGMDGCSLYPDLGPVYQHVGSEGHYEQDFLQFAKWGFDYVKVDWCGGDKEKLDPAVQYAEVARAIAKAEAATGHRLYYSICEWGNNSPWTWAPNVGGAPADIWRTSGDIVPPIVPHEKHSGRLASFPGVLSNFDQGIHPEAEHTGFYNDPDMMVVGMPGLTDAQSRVHMSLWAISAAPLLAGADLTTLSPATLATLTNPEVIAVDQDSLGLQGIKVATYGYGLEVWSKALSTPGERAVLLLNRTGDPAAITVHWGDFGLNDSSAVSVRDLWARKDLGSFDSSYSVAVQANDAAMLIVKGSEGKLNSYTATGADGVRGSREVTFTNVSSRVRVARLRISYINSGDAPQMAELRVNGQTATKIAFPSTGSDNSAGAIWIEALFDREAAKNVLNFELISAPGLKIESIAVE</sequence>
<comment type="catalytic activity">
    <reaction evidence="6">
        <text>Hydrolysis of terminal, non-reducing alpha-D-galactose residues in alpha-D-galactosides, including galactose oligosaccharides, galactomannans and galactolipids.</text>
        <dbReference type="EC" id="3.2.1.22"/>
    </reaction>
</comment>
<protein>
    <recommendedName>
        <fullName evidence="6">Alpha-galactosidase</fullName>
        <ecNumber evidence="6">3.2.1.22</ecNumber>
    </recommendedName>
    <alternativeName>
        <fullName evidence="6">Melibiase</fullName>
    </alternativeName>
</protein>
<dbReference type="InterPro" id="IPR013785">
    <property type="entry name" value="Aldolase_TIM"/>
</dbReference>
<dbReference type="Pfam" id="PF16499">
    <property type="entry name" value="Melibiase_2"/>
    <property type="match status" value="1"/>
</dbReference>
<dbReference type="InterPro" id="IPR002241">
    <property type="entry name" value="Glyco_hydro_27"/>
</dbReference>
<accession>A0AAU7DL79</accession>
<feature type="domain" description="Alpha galactosidase C-terminal" evidence="7">
    <location>
        <begin position="361"/>
        <end position="435"/>
    </location>
</feature>
<comment type="similarity">
    <text evidence="1 6">Belongs to the glycosyl hydrolase 27 family.</text>
</comment>
<dbReference type="Gene3D" id="3.20.20.70">
    <property type="entry name" value="Aldolase class I"/>
    <property type="match status" value="1"/>
</dbReference>
<evidence type="ECO:0000256" key="6">
    <source>
        <dbReference type="RuleBase" id="RU361168"/>
    </source>
</evidence>
<dbReference type="Pfam" id="PF22704">
    <property type="entry name" value="CBM13-like"/>
    <property type="match status" value="1"/>
</dbReference>
<evidence type="ECO:0000256" key="1">
    <source>
        <dbReference type="ARBA" id="ARBA00009743"/>
    </source>
</evidence>
<name>A0AAU7DL79_9BACT</name>
<dbReference type="EMBL" id="CP121196">
    <property type="protein sequence ID" value="XBH18057.1"/>
    <property type="molecule type" value="Genomic_DNA"/>
</dbReference>
<dbReference type="InterPro" id="IPR055240">
    <property type="entry name" value="CBM13-like"/>
</dbReference>